<dbReference type="Gene3D" id="1.25.40.10">
    <property type="entry name" value="Tetratricopeptide repeat domain"/>
    <property type="match status" value="1"/>
</dbReference>
<reference evidence="1 2" key="1">
    <citation type="submission" date="2018-06" db="EMBL/GenBank/DDBJ databases">
        <authorList>
            <consortium name="Pathogen Informatics"/>
            <person name="Doyle S."/>
        </authorList>
    </citation>
    <scope>NUCLEOTIDE SEQUENCE [LARGE SCALE GENOMIC DNA]</scope>
    <source>
        <strain evidence="1 2">NCTC13456</strain>
    </source>
</reference>
<dbReference type="EMBL" id="UFXS01000001">
    <property type="protein sequence ID" value="STD58746.1"/>
    <property type="molecule type" value="Genomic_DNA"/>
</dbReference>
<evidence type="ECO:0000313" key="2">
    <source>
        <dbReference type="Proteomes" id="UP000254737"/>
    </source>
</evidence>
<proteinExistence type="predicted"/>
<gene>
    <name evidence="1" type="ORF">NCTC13456_02373</name>
</gene>
<protein>
    <submittedName>
        <fullName evidence="1">Sel1 repeat</fullName>
    </submittedName>
</protein>
<dbReference type="AlphaFoldDB" id="A0A376GJP4"/>
<evidence type="ECO:0000313" key="1">
    <source>
        <dbReference type="EMBL" id="STD58746.1"/>
    </source>
</evidence>
<sequence length="211" mass="24689">MRQIKNIEDWNDLLSKKDKSEDDILLIAQVYEDGIKFENSLEIKQEYKKAFEYYLTGLNFKYCKIRVADYLSEGLGCKKDIEKAIKLYNELISENNSIAAFNLSTVYRDLGDYKKVVELLYKVYEIDKAYPIELAFHYLYGLGIPKNLEIAKNIFLTIKSQVEKYSVYEIEQVNYQLALLSLENNEIKNARHLLLQNDNEISNDLLNIIGK</sequence>
<accession>A0A376GJP4</accession>
<name>A0A376GJP4_9FLAO</name>
<dbReference type="Pfam" id="PF08238">
    <property type="entry name" value="Sel1"/>
    <property type="match status" value="3"/>
</dbReference>
<organism evidence="1 2">
    <name type="scientific">Empedobacter falsenii</name>
    <dbReference type="NCBI Taxonomy" id="343874"/>
    <lineage>
        <taxon>Bacteria</taxon>
        <taxon>Pseudomonadati</taxon>
        <taxon>Bacteroidota</taxon>
        <taxon>Flavobacteriia</taxon>
        <taxon>Flavobacteriales</taxon>
        <taxon>Weeksellaceae</taxon>
        <taxon>Empedobacter</taxon>
    </lineage>
</organism>
<dbReference type="InterPro" id="IPR006597">
    <property type="entry name" value="Sel1-like"/>
</dbReference>
<dbReference type="SUPFAM" id="SSF81901">
    <property type="entry name" value="HCP-like"/>
    <property type="match status" value="1"/>
</dbReference>
<dbReference type="RefSeq" id="WP_115000640.1">
    <property type="nucleotide sequence ID" value="NZ_UFXS01000001.1"/>
</dbReference>
<dbReference type="InterPro" id="IPR011990">
    <property type="entry name" value="TPR-like_helical_dom_sf"/>
</dbReference>
<dbReference type="Proteomes" id="UP000254737">
    <property type="component" value="Unassembled WGS sequence"/>
</dbReference>